<evidence type="ECO:0000256" key="8">
    <source>
        <dbReference type="SAM" id="SignalP"/>
    </source>
</evidence>
<proteinExistence type="inferred from homology"/>
<dbReference type="GO" id="GO:0006508">
    <property type="term" value="P:proteolysis"/>
    <property type="evidence" value="ECO:0007669"/>
    <property type="project" value="UniProtKB-KW"/>
</dbReference>
<dbReference type="InterPro" id="IPR021109">
    <property type="entry name" value="Peptidase_aspartic_dom_sf"/>
</dbReference>
<organism evidence="10 11">
    <name type="scientific">Russula ochroleuca</name>
    <dbReference type="NCBI Taxonomy" id="152965"/>
    <lineage>
        <taxon>Eukaryota</taxon>
        <taxon>Fungi</taxon>
        <taxon>Dikarya</taxon>
        <taxon>Basidiomycota</taxon>
        <taxon>Agaricomycotina</taxon>
        <taxon>Agaricomycetes</taxon>
        <taxon>Russulales</taxon>
        <taxon>Russulaceae</taxon>
        <taxon>Russula</taxon>
    </lineage>
</organism>
<keyword evidence="4 7" id="KW-0378">Hydrolase</keyword>
<dbReference type="GO" id="GO:0004190">
    <property type="term" value="F:aspartic-type endopeptidase activity"/>
    <property type="evidence" value="ECO:0007669"/>
    <property type="project" value="UniProtKB-KW"/>
</dbReference>
<feature type="domain" description="Peptidase A1" evidence="9">
    <location>
        <begin position="102"/>
        <end position="352"/>
    </location>
</feature>
<dbReference type="CDD" id="cd05471">
    <property type="entry name" value="pepsin_like"/>
    <property type="match status" value="1"/>
</dbReference>
<dbReference type="Proteomes" id="UP000759537">
    <property type="component" value="Unassembled WGS sequence"/>
</dbReference>
<evidence type="ECO:0000256" key="2">
    <source>
        <dbReference type="ARBA" id="ARBA00022670"/>
    </source>
</evidence>
<dbReference type="PANTHER" id="PTHR47966">
    <property type="entry name" value="BETA-SITE APP-CLEAVING ENZYME, ISOFORM A-RELATED"/>
    <property type="match status" value="1"/>
</dbReference>
<dbReference type="Gene3D" id="2.40.70.10">
    <property type="entry name" value="Acid Proteases"/>
    <property type="match status" value="2"/>
</dbReference>
<evidence type="ECO:0000256" key="3">
    <source>
        <dbReference type="ARBA" id="ARBA00022750"/>
    </source>
</evidence>
<dbReference type="InterPro" id="IPR033121">
    <property type="entry name" value="PEPTIDASE_A1"/>
</dbReference>
<evidence type="ECO:0000256" key="1">
    <source>
        <dbReference type="ARBA" id="ARBA00007447"/>
    </source>
</evidence>
<keyword evidence="8" id="KW-0732">Signal</keyword>
<name>A0A9P5MXX1_9AGAM</name>
<reference evidence="10" key="1">
    <citation type="submission" date="2019-10" db="EMBL/GenBank/DDBJ databases">
        <authorList>
            <consortium name="DOE Joint Genome Institute"/>
            <person name="Kuo A."/>
            <person name="Miyauchi S."/>
            <person name="Kiss E."/>
            <person name="Drula E."/>
            <person name="Kohler A."/>
            <person name="Sanchez-Garcia M."/>
            <person name="Andreopoulos B."/>
            <person name="Barry K.W."/>
            <person name="Bonito G."/>
            <person name="Buee M."/>
            <person name="Carver A."/>
            <person name="Chen C."/>
            <person name="Cichocki N."/>
            <person name="Clum A."/>
            <person name="Culley D."/>
            <person name="Crous P.W."/>
            <person name="Fauchery L."/>
            <person name="Girlanda M."/>
            <person name="Hayes R."/>
            <person name="Keri Z."/>
            <person name="LaButti K."/>
            <person name="Lipzen A."/>
            <person name="Lombard V."/>
            <person name="Magnuson J."/>
            <person name="Maillard F."/>
            <person name="Morin E."/>
            <person name="Murat C."/>
            <person name="Nolan M."/>
            <person name="Ohm R."/>
            <person name="Pangilinan J."/>
            <person name="Pereira M."/>
            <person name="Perotto S."/>
            <person name="Peter M."/>
            <person name="Riley R."/>
            <person name="Sitrit Y."/>
            <person name="Stielow B."/>
            <person name="Szollosi G."/>
            <person name="Zifcakova L."/>
            <person name="Stursova M."/>
            <person name="Spatafora J.W."/>
            <person name="Tedersoo L."/>
            <person name="Vaario L.-M."/>
            <person name="Yamada A."/>
            <person name="Yan M."/>
            <person name="Wang P."/>
            <person name="Xu J."/>
            <person name="Bruns T."/>
            <person name="Baldrian P."/>
            <person name="Vilgalys R."/>
            <person name="Henrissat B."/>
            <person name="Grigoriev I.V."/>
            <person name="Hibbett D."/>
            <person name="Nagy L.G."/>
            <person name="Martin F.M."/>
        </authorList>
    </citation>
    <scope>NUCLEOTIDE SEQUENCE</scope>
    <source>
        <strain evidence="10">Prilba</strain>
    </source>
</reference>
<evidence type="ECO:0000259" key="9">
    <source>
        <dbReference type="PROSITE" id="PS51767"/>
    </source>
</evidence>
<evidence type="ECO:0000256" key="6">
    <source>
        <dbReference type="PIRSR" id="PIRSR601461-2"/>
    </source>
</evidence>
<sequence length="352" mass="37445">MYFSHTFVLITLPFFTAAIPRAGLPTSSGIAIPIAKRVSSSLVGPSRYASRVRNSIAKIKRGMTIYQRNTGVPHPLSGGIKMSRKRDKTGSVQLADDYPELWYGTISIGTPPKDFTVDFDTGSSDLFVPSKSCGSSCSGHNAYDPSASDTSRDLRKNFSLAYGDGSTVSGRQFADYVTVSGLVAKDQTLGAATQYSTGFETSQFPPDGLMGMGFKSISVYLANPPFQTLFSGGAVSSSMFGFKLAPNGSELFLGGVNSYLFKGPITWVPLSNESYWQASFDMITVTDTVTQLGFSFPVVGKTETIFDTGTTQILGDPVGINAFFAALSPSGAKPAPEYGDGIYTIVSTDSEA</sequence>
<dbReference type="SUPFAM" id="SSF50630">
    <property type="entry name" value="Acid proteases"/>
    <property type="match status" value="1"/>
</dbReference>
<keyword evidence="6" id="KW-1015">Disulfide bond</keyword>
<evidence type="ECO:0000256" key="7">
    <source>
        <dbReference type="RuleBase" id="RU000454"/>
    </source>
</evidence>
<evidence type="ECO:0000313" key="11">
    <source>
        <dbReference type="Proteomes" id="UP000759537"/>
    </source>
</evidence>
<dbReference type="OrthoDB" id="3257582at2759"/>
<reference evidence="10" key="2">
    <citation type="journal article" date="2020" name="Nat. Commun.">
        <title>Large-scale genome sequencing of mycorrhizal fungi provides insights into the early evolution of symbiotic traits.</title>
        <authorList>
            <person name="Miyauchi S."/>
            <person name="Kiss E."/>
            <person name="Kuo A."/>
            <person name="Drula E."/>
            <person name="Kohler A."/>
            <person name="Sanchez-Garcia M."/>
            <person name="Morin E."/>
            <person name="Andreopoulos B."/>
            <person name="Barry K.W."/>
            <person name="Bonito G."/>
            <person name="Buee M."/>
            <person name="Carver A."/>
            <person name="Chen C."/>
            <person name="Cichocki N."/>
            <person name="Clum A."/>
            <person name="Culley D."/>
            <person name="Crous P.W."/>
            <person name="Fauchery L."/>
            <person name="Girlanda M."/>
            <person name="Hayes R.D."/>
            <person name="Keri Z."/>
            <person name="LaButti K."/>
            <person name="Lipzen A."/>
            <person name="Lombard V."/>
            <person name="Magnuson J."/>
            <person name="Maillard F."/>
            <person name="Murat C."/>
            <person name="Nolan M."/>
            <person name="Ohm R.A."/>
            <person name="Pangilinan J."/>
            <person name="Pereira M.F."/>
            <person name="Perotto S."/>
            <person name="Peter M."/>
            <person name="Pfister S."/>
            <person name="Riley R."/>
            <person name="Sitrit Y."/>
            <person name="Stielow J.B."/>
            <person name="Szollosi G."/>
            <person name="Zifcakova L."/>
            <person name="Stursova M."/>
            <person name="Spatafora J.W."/>
            <person name="Tedersoo L."/>
            <person name="Vaario L.M."/>
            <person name="Yamada A."/>
            <person name="Yan M."/>
            <person name="Wang P."/>
            <person name="Xu J."/>
            <person name="Bruns T."/>
            <person name="Baldrian P."/>
            <person name="Vilgalys R."/>
            <person name="Dunand C."/>
            <person name="Henrissat B."/>
            <person name="Grigoriev I.V."/>
            <person name="Hibbett D."/>
            <person name="Nagy L.G."/>
            <person name="Martin F.M."/>
        </authorList>
    </citation>
    <scope>NUCLEOTIDE SEQUENCE</scope>
    <source>
        <strain evidence="10">Prilba</strain>
    </source>
</reference>
<dbReference type="InterPro" id="IPR001461">
    <property type="entry name" value="Aspartic_peptidase_A1"/>
</dbReference>
<dbReference type="PANTHER" id="PTHR47966:SF57">
    <property type="entry name" value="PEPTIDASE A1 DOMAIN-CONTAINING PROTEIN"/>
    <property type="match status" value="1"/>
</dbReference>
<evidence type="ECO:0000313" key="10">
    <source>
        <dbReference type="EMBL" id="KAF8481573.1"/>
    </source>
</evidence>
<dbReference type="FunFam" id="2.40.70.10:FF:000115">
    <property type="entry name" value="Lysosomal aspartic protease"/>
    <property type="match status" value="1"/>
</dbReference>
<dbReference type="PROSITE" id="PS51767">
    <property type="entry name" value="PEPTIDASE_A1"/>
    <property type="match status" value="1"/>
</dbReference>
<feature type="chain" id="PRO_5040352502" evidence="8">
    <location>
        <begin position="19"/>
        <end position="352"/>
    </location>
</feature>
<keyword evidence="2 7" id="KW-0645">Protease</keyword>
<feature type="disulfide bond" evidence="6">
    <location>
        <begin position="133"/>
        <end position="137"/>
    </location>
</feature>
<gene>
    <name evidence="10" type="ORF">DFH94DRAFT_825324</name>
</gene>
<evidence type="ECO:0000256" key="5">
    <source>
        <dbReference type="PIRSR" id="PIRSR601461-1"/>
    </source>
</evidence>
<feature type="active site" evidence="5">
    <location>
        <position position="120"/>
    </location>
</feature>
<dbReference type="InterPro" id="IPR001969">
    <property type="entry name" value="Aspartic_peptidase_AS"/>
</dbReference>
<comment type="similarity">
    <text evidence="1 7">Belongs to the peptidase A1 family.</text>
</comment>
<comment type="caution">
    <text evidence="10">The sequence shown here is derived from an EMBL/GenBank/DDBJ whole genome shotgun (WGS) entry which is preliminary data.</text>
</comment>
<dbReference type="PROSITE" id="PS00141">
    <property type="entry name" value="ASP_PROTEASE"/>
    <property type="match status" value="1"/>
</dbReference>
<dbReference type="Pfam" id="PF00026">
    <property type="entry name" value="Asp"/>
    <property type="match status" value="1"/>
</dbReference>
<dbReference type="PRINTS" id="PR00792">
    <property type="entry name" value="PEPSIN"/>
</dbReference>
<dbReference type="InterPro" id="IPR034164">
    <property type="entry name" value="Pepsin-like_dom"/>
</dbReference>
<accession>A0A9P5MXX1</accession>
<keyword evidence="11" id="KW-1185">Reference proteome</keyword>
<dbReference type="EMBL" id="WHVB01000006">
    <property type="protein sequence ID" value="KAF8481573.1"/>
    <property type="molecule type" value="Genomic_DNA"/>
</dbReference>
<feature type="signal peptide" evidence="8">
    <location>
        <begin position="1"/>
        <end position="18"/>
    </location>
</feature>
<dbReference type="AlphaFoldDB" id="A0A9P5MXX1"/>
<keyword evidence="3 7" id="KW-0064">Aspartyl protease</keyword>
<evidence type="ECO:0000256" key="4">
    <source>
        <dbReference type="ARBA" id="ARBA00022801"/>
    </source>
</evidence>
<feature type="active site" evidence="5">
    <location>
        <position position="307"/>
    </location>
</feature>
<protein>
    <submittedName>
        <fullName evidence="10">Acid protease</fullName>
    </submittedName>
</protein>